<dbReference type="GO" id="GO:0008270">
    <property type="term" value="F:zinc ion binding"/>
    <property type="evidence" value="ECO:0007669"/>
    <property type="project" value="UniProtKB-KW"/>
</dbReference>
<evidence type="ECO:0000313" key="7">
    <source>
        <dbReference type="EMBL" id="KAF2827383.1"/>
    </source>
</evidence>
<organism evidence="7 8">
    <name type="scientific">Ophiobolus disseminans</name>
    <dbReference type="NCBI Taxonomy" id="1469910"/>
    <lineage>
        <taxon>Eukaryota</taxon>
        <taxon>Fungi</taxon>
        <taxon>Dikarya</taxon>
        <taxon>Ascomycota</taxon>
        <taxon>Pezizomycotina</taxon>
        <taxon>Dothideomycetes</taxon>
        <taxon>Pleosporomycetidae</taxon>
        <taxon>Pleosporales</taxon>
        <taxon>Pleosporineae</taxon>
        <taxon>Phaeosphaeriaceae</taxon>
        <taxon>Ophiobolus</taxon>
    </lineage>
</organism>
<dbReference type="PROSITE" id="PS50016">
    <property type="entry name" value="ZF_PHD_2"/>
    <property type="match status" value="1"/>
</dbReference>
<dbReference type="PANTHER" id="PTHR21540:SF0">
    <property type="entry name" value="PHD FAMILY PROTEIN"/>
    <property type="match status" value="1"/>
</dbReference>
<dbReference type="OrthoDB" id="8062037at2759"/>
<dbReference type="AlphaFoldDB" id="A0A6A7A2N0"/>
<sequence>MTVASREPIGIHKKPTAKFGHTVVRLQIGRDREEFTVHADLLCQDSPYFQETIQPNRRVLEGPDLECAICREPLDQGTNDLVYCETTCGKNFHHHCIEEWRKNQPGAGSLKCPYCRQKWETDARLELSSWAMADPDAFEIYYLWRSNGSISADPTKDHAATRCIQLMKANILSGVLNDMEFQHVVRRVIITVSGTHGLHSKVIKFAYKATDGPCALRRFLCEFYLVIWKTQSLENGILPQAFILDVARSRTTERKIPSTVAEIQQHMAGAGHLAPPASSSNVWASFLTTKAYAFQMAEVVRVCRPLWQPLLPFVTERFAKLSHLS</sequence>
<dbReference type="Pfam" id="PF13639">
    <property type="entry name" value="zf-RING_2"/>
    <property type="match status" value="1"/>
</dbReference>
<reference evidence="7" key="1">
    <citation type="journal article" date="2020" name="Stud. Mycol.">
        <title>101 Dothideomycetes genomes: a test case for predicting lifestyles and emergence of pathogens.</title>
        <authorList>
            <person name="Haridas S."/>
            <person name="Albert R."/>
            <person name="Binder M."/>
            <person name="Bloem J."/>
            <person name="Labutti K."/>
            <person name="Salamov A."/>
            <person name="Andreopoulos B."/>
            <person name="Baker S."/>
            <person name="Barry K."/>
            <person name="Bills G."/>
            <person name="Bluhm B."/>
            <person name="Cannon C."/>
            <person name="Castanera R."/>
            <person name="Culley D."/>
            <person name="Daum C."/>
            <person name="Ezra D."/>
            <person name="Gonzalez J."/>
            <person name="Henrissat B."/>
            <person name="Kuo A."/>
            <person name="Liang C."/>
            <person name="Lipzen A."/>
            <person name="Lutzoni F."/>
            <person name="Magnuson J."/>
            <person name="Mondo S."/>
            <person name="Nolan M."/>
            <person name="Ohm R."/>
            <person name="Pangilinan J."/>
            <person name="Park H.-J."/>
            <person name="Ramirez L."/>
            <person name="Alfaro M."/>
            <person name="Sun H."/>
            <person name="Tritt A."/>
            <person name="Yoshinaga Y."/>
            <person name="Zwiers L.-H."/>
            <person name="Turgeon B."/>
            <person name="Goodwin S."/>
            <person name="Spatafora J."/>
            <person name="Crous P."/>
            <person name="Grigoriev I."/>
        </authorList>
    </citation>
    <scope>NUCLEOTIDE SEQUENCE</scope>
    <source>
        <strain evidence="7">CBS 113818</strain>
    </source>
</reference>
<feature type="domain" description="PHD-type" evidence="5">
    <location>
        <begin position="64"/>
        <end position="118"/>
    </location>
</feature>
<evidence type="ECO:0000256" key="2">
    <source>
        <dbReference type="ARBA" id="ARBA00022771"/>
    </source>
</evidence>
<dbReference type="InterPro" id="IPR019787">
    <property type="entry name" value="Znf_PHD-finger"/>
</dbReference>
<dbReference type="GO" id="GO:0061630">
    <property type="term" value="F:ubiquitin protein ligase activity"/>
    <property type="evidence" value="ECO:0007669"/>
    <property type="project" value="InterPro"/>
</dbReference>
<dbReference type="InterPro" id="IPR039903">
    <property type="entry name" value="Zswim2"/>
</dbReference>
<dbReference type="PANTHER" id="PTHR21540">
    <property type="entry name" value="RING FINGER AND SWIM DOMAIN-CONTAINING PROTEIN 2"/>
    <property type="match status" value="1"/>
</dbReference>
<dbReference type="PROSITE" id="PS50089">
    <property type="entry name" value="ZF_RING_2"/>
    <property type="match status" value="1"/>
</dbReference>
<keyword evidence="1" id="KW-0479">Metal-binding</keyword>
<dbReference type="InterPro" id="IPR019786">
    <property type="entry name" value="Zinc_finger_PHD-type_CS"/>
</dbReference>
<evidence type="ECO:0000256" key="1">
    <source>
        <dbReference type="ARBA" id="ARBA00022723"/>
    </source>
</evidence>
<dbReference type="Proteomes" id="UP000799424">
    <property type="component" value="Unassembled WGS sequence"/>
</dbReference>
<keyword evidence="2 4" id="KW-0863">Zinc-finger</keyword>
<dbReference type="SMART" id="SM00184">
    <property type="entry name" value="RING"/>
    <property type="match status" value="1"/>
</dbReference>
<accession>A0A6A7A2N0</accession>
<dbReference type="SUPFAM" id="SSF57850">
    <property type="entry name" value="RING/U-box"/>
    <property type="match status" value="1"/>
</dbReference>
<protein>
    <recommendedName>
        <fullName evidence="9">RING-type domain-containing protein</fullName>
    </recommendedName>
</protein>
<evidence type="ECO:0000259" key="5">
    <source>
        <dbReference type="PROSITE" id="PS50016"/>
    </source>
</evidence>
<dbReference type="PROSITE" id="PS01359">
    <property type="entry name" value="ZF_PHD_1"/>
    <property type="match status" value="1"/>
</dbReference>
<dbReference type="InterPro" id="IPR013083">
    <property type="entry name" value="Znf_RING/FYVE/PHD"/>
</dbReference>
<evidence type="ECO:0000256" key="3">
    <source>
        <dbReference type="ARBA" id="ARBA00022833"/>
    </source>
</evidence>
<feature type="domain" description="RING-type" evidence="6">
    <location>
        <begin position="67"/>
        <end position="116"/>
    </location>
</feature>
<dbReference type="Gene3D" id="3.30.40.10">
    <property type="entry name" value="Zinc/RING finger domain, C3HC4 (zinc finger)"/>
    <property type="match status" value="1"/>
</dbReference>
<name>A0A6A7A2N0_9PLEO</name>
<gene>
    <name evidence="7" type="ORF">CC86DRAFT_290608</name>
</gene>
<dbReference type="EMBL" id="MU006224">
    <property type="protein sequence ID" value="KAF2827383.1"/>
    <property type="molecule type" value="Genomic_DNA"/>
</dbReference>
<evidence type="ECO:0008006" key="9">
    <source>
        <dbReference type="Google" id="ProtNLM"/>
    </source>
</evidence>
<dbReference type="InterPro" id="IPR001841">
    <property type="entry name" value="Znf_RING"/>
</dbReference>
<proteinExistence type="predicted"/>
<evidence type="ECO:0000259" key="6">
    <source>
        <dbReference type="PROSITE" id="PS50089"/>
    </source>
</evidence>
<evidence type="ECO:0000256" key="4">
    <source>
        <dbReference type="PROSITE-ProRule" id="PRU00175"/>
    </source>
</evidence>
<evidence type="ECO:0000313" key="8">
    <source>
        <dbReference type="Proteomes" id="UP000799424"/>
    </source>
</evidence>
<keyword evidence="3" id="KW-0862">Zinc</keyword>
<keyword evidence="8" id="KW-1185">Reference proteome</keyword>